<dbReference type="EMBL" id="JADOXO010000049">
    <property type="protein sequence ID" value="KAF9816989.1"/>
    <property type="molecule type" value="Genomic_DNA"/>
</dbReference>
<evidence type="ECO:0000313" key="1">
    <source>
        <dbReference type="EMBL" id="KAF9816989.1"/>
    </source>
</evidence>
<reference evidence="1" key="1">
    <citation type="submission" date="2020-11" db="EMBL/GenBank/DDBJ databases">
        <authorList>
            <person name="Koelle M."/>
            <person name="Horta M.A.C."/>
            <person name="Nowrousian M."/>
            <person name="Ohm R.A."/>
            <person name="Benz P."/>
            <person name="Pilgard A."/>
        </authorList>
    </citation>
    <scope>NUCLEOTIDE SEQUENCE</scope>
    <source>
        <strain evidence="1">FPRL280</strain>
    </source>
</reference>
<organism evidence="1 2">
    <name type="scientific">Rhodonia placenta</name>
    <dbReference type="NCBI Taxonomy" id="104341"/>
    <lineage>
        <taxon>Eukaryota</taxon>
        <taxon>Fungi</taxon>
        <taxon>Dikarya</taxon>
        <taxon>Basidiomycota</taxon>
        <taxon>Agaricomycotina</taxon>
        <taxon>Agaricomycetes</taxon>
        <taxon>Polyporales</taxon>
        <taxon>Adustoporiaceae</taxon>
        <taxon>Rhodonia</taxon>
    </lineage>
</organism>
<accession>A0A8H7U3N7</accession>
<sequence length="331" mass="35984">MISAIRSKIAPESPVAKLVESWPDDMLPPVFKGPNQDLTIDKWLTAVAATCAKRKVPKEQWPEVARHFMSGKARRRIKDLEAVMESAYGQPWSWKWSSFMVALRNLGWHIDAKKTQDVEVQEKAPGRWSFIKRGGERGNRDRVEEQSLDLGFLARATQMATFRSTPASNVVQVATNKVAKDTKPTMTKAVKLAKSVKDTKTIVKASGITKAQKTTSAATQKDPSVASQAFTRVAQGLHLAPAPVDPPPVIAQVPIWLLNASEALFAVINEPLTVTSVLAAVLITIGSIPAIPVVSAGPTVQVAGYLAVAVGTRMRNQHQITEAGKKDKKAK</sequence>
<dbReference type="AlphaFoldDB" id="A0A8H7U3N7"/>
<comment type="caution">
    <text evidence="1">The sequence shown here is derived from an EMBL/GenBank/DDBJ whole genome shotgun (WGS) entry which is preliminary data.</text>
</comment>
<evidence type="ECO:0000313" key="2">
    <source>
        <dbReference type="Proteomes" id="UP000639403"/>
    </source>
</evidence>
<name>A0A8H7U3N7_9APHY</name>
<reference evidence="1" key="2">
    <citation type="journal article" name="Front. Microbiol.">
        <title>Degradative Capacity of Two Strains of Rhodonia placenta: From Phenotype to Genotype.</title>
        <authorList>
            <person name="Kolle M."/>
            <person name="Horta M.A.C."/>
            <person name="Nowrousian M."/>
            <person name="Ohm R.A."/>
            <person name="Benz J.P."/>
            <person name="Pilgard A."/>
        </authorList>
    </citation>
    <scope>NUCLEOTIDE SEQUENCE</scope>
    <source>
        <strain evidence="1">FPRL280</strain>
    </source>
</reference>
<gene>
    <name evidence="1" type="ORF">IEO21_03754</name>
</gene>
<proteinExistence type="predicted"/>
<dbReference type="Proteomes" id="UP000639403">
    <property type="component" value="Unassembled WGS sequence"/>
</dbReference>
<protein>
    <submittedName>
        <fullName evidence="1">Uncharacterized protein</fullName>
    </submittedName>
</protein>